<dbReference type="Gene3D" id="3.30.1780.10">
    <property type="entry name" value="ornithine cyclodeaminase, domain 1"/>
    <property type="match status" value="1"/>
</dbReference>
<accession>A0A543AFQ2</accession>
<dbReference type="Pfam" id="PF02423">
    <property type="entry name" value="OCD_Mu_crystall"/>
    <property type="match status" value="1"/>
</dbReference>
<reference evidence="1 2" key="1">
    <citation type="submission" date="2019-06" db="EMBL/GenBank/DDBJ databases">
        <title>Sequencing the genomes of 1000 actinobacteria strains.</title>
        <authorList>
            <person name="Klenk H.-P."/>
        </authorList>
    </citation>
    <scope>NUCLEOTIDE SEQUENCE [LARGE SCALE GENOMIC DNA]</scope>
    <source>
        <strain evidence="1 2">DSM 24083</strain>
    </source>
</reference>
<proteinExistence type="predicted"/>
<organism evidence="1 2">
    <name type="scientific">Enteractinococcus coprophilus</name>
    <dbReference type="NCBI Taxonomy" id="1027633"/>
    <lineage>
        <taxon>Bacteria</taxon>
        <taxon>Bacillati</taxon>
        <taxon>Actinomycetota</taxon>
        <taxon>Actinomycetes</taxon>
        <taxon>Micrococcales</taxon>
        <taxon>Micrococcaceae</taxon>
    </lineage>
</organism>
<dbReference type="InterPro" id="IPR003462">
    <property type="entry name" value="ODC_Mu_crystall"/>
</dbReference>
<dbReference type="AlphaFoldDB" id="A0A543AFQ2"/>
<dbReference type="Proteomes" id="UP000319746">
    <property type="component" value="Unassembled WGS sequence"/>
</dbReference>
<dbReference type="PANTHER" id="PTHR13812">
    <property type="entry name" value="KETIMINE REDUCTASE MU-CRYSTALLIN"/>
    <property type="match status" value="1"/>
</dbReference>
<name>A0A543AFQ2_9MICC</name>
<evidence type="ECO:0000313" key="1">
    <source>
        <dbReference type="EMBL" id="TQL71414.1"/>
    </source>
</evidence>
<protein>
    <submittedName>
        <fullName evidence="1">Ornithine cyclodeaminase</fullName>
    </submittedName>
</protein>
<dbReference type="EMBL" id="VFOU01000003">
    <property type="protein sequence ID" value="TQL71414.1"/>
    <property type="molecule type" value="Genomic_DNA"/>
</dbReference>
<sequence length="405" mass="44896">MLTWSSAYVILHCGLIHLSFEVSREGPELDKRIDFLYLNEPDMIEAGVTDIAQCIEVMEEALVLLADGDYMMAGDRGDSHGAMISFPKEPKHEGMPKDDIDRRFMAMPAYLGGRFRSTGVKWYGSNIENRKSDMPRSIHVFVLNDTDTGAPLAIMSANLLSAYRTASVPNVGVKHLAVDNVETVGIIGPGVMSQKTLKGLLTQREGVKHVKIKGRSKDSTERSAAEIRAAHPQLESVTIVDSEKEAVENVEILITGANASPNGHKEFPQVKGEWLSPGTLVIAPGATHFDDDFLINTRKVVDYMGLYDEWHHEYTTQVAYDQIGIIGSRMLKLQHDGHFPREDLQQMGDIAAGRVEGRKSDDEIIIYSVGGMPVEDVAWAHDIYDYAKEHNIGTSLNLWETPAAY</sequence>
<dbReference type="PANTHER" id="PTHR13812:SF19">
    <property type="entry name" value="KETIMINE REDUCTASE MU-CRYSTALLIN"/>
    <property type="match status" value="1"/>
</dbReference>
<dbReference type="Gene3D" id="3.40.50.720">
    <property type="entry name" value="NAD(P)-binding Rossmann-like Domain"/>
    <property type="match status" value="1"/>
</dbReference>
<dbReference type="NCBIfam" id="NF004848">
    <property type="entry name" value="PRK06199.1"/>
    <property type="match status" value="1"/>
</dbReference>
<dbReference type="InterPro" id="IPR036291">
    <property type="entry name" value="NAD(P)-bd_dom_sf"/>
</dbReference>
<dbReference type="SUPFAM" id="SSF51735">
    <property type="entry name" value="NAD(P)-binding Rossmann-fold domains"/>
    <property type="match status" value="1"/>
</dbReference>
<dbReference type="InterPro" id="IPR023401">
    <property type="entry name" value="ODC_N"/>
</dbReference>
<keyword evidence="2" id="KW-1185">Reference proteome</keyword>
<gene>
    <name evidence="1" type="ORF">FB556_1891</name>
</gene>
<dbReference type="GO" id="GO:0005737">
    <property type="term" value="C:cytoplasm"/>
    <property type="evidence" value="ECO:0007669"/>
    <property type="project" value="TreeGrafter"/>
</dbReference>
<comment type="caution">
    <text evidence="1">The sequence shown here is derived from an EMBL/GenBank/DDBJ whole genome shotgun (WGS) entry which is preliminary data.</text>
</comment>
<evidence type="ECO:0000313" key="2">
    <source>
        <dbReference type="Proteomes" id="UP000319746"/>
    </source>
</evidence>